<evidence type="ECO:0000256" key="1">
    <source>
        <dbReference type="SAM" id="Phobius"/>
    </source>
</evidence>
<dbReference type="AlphaFoldDB" id="W6S178"/>
<accession>W6S178</accession>
<name>W6S178_9CLOT</name>
<organism evidence="2 3">
    <name type="scientific">Clostridium bornimense</name>
    <dbReference type="NCBI Taxonomy" id="1216932"/>
    <lineage>
        <taxon>Bacteria</taxon>
        <taxon>Bacillati</taxon>
        <taxon>Bacillota</taxon>
        <taxon>Clostridia</taxon>
        <taxon>Eubacteriales</taxon>
        <taxon>Clostridiaceae</taxon>
        <taxon>Clostridium</taxon>
    </lineage>
</organism>
<proteinExistence type="predicted"/>
<protein>
    <submittedName>
        <fullName evidence="2">Uncharacterized protein</fullName>
    </submittedName>
</protein>
<evidence type="ECO:0000313" key="3">
    <source>
        <dbReference type="Proteomes" id="UP000019426"/>
    </source>
</evidence>
<dbReference type="KEGG" id="clt:CM240_0878"/>
<keyword evidence="1" id="KW-0812">Transmembrane</keyword>
<keyword evidence="1" id="KW-1133">Transmembrane helix</keyword>
<reference evidence="2 3" key="1">
    <citation type="submission" date="2013-11" db="EMBL/GenBank/DDBJ databases">
        <title>Complete genome sequence of Clostridum sp. M2/40.</title>
        <authorList>
            <person name="Wibberg D."/>
            <person name="Puehler A."/>
            <person name="Schlueter A."/>
        </authorList>
    </citation>
    <scope>NUCLEOTIDE SEQUENCE [LARGE SCALE GENOMIC DNA]</scope>
    <source>
        <strain evidence="3">M2/40</strain>
    </source>
</reference>
<dbReference type="PATRIC" id="fig|1216932.3.peg.865"/>
<gene>
    <name evidence="2" type="ORF">CM240_0878</name>
</gene>
<keyword evidence="3" id="KW-1185">Reference proteome</keyword>
<feature type="transmembrane region" description="Helical" evidence="1">
    <location>
        <begin position="182"/>
        <end position="208"/>
    </location>
</feature>
<dbReference type="RefSeq" id="WP_044036834.1">
    <property type="nucleotide sequence ID" value="NZ_HG917868.1"/>
</dbReference>
<feature type="transmembrane region" description="Helical" evidence="1">
    <location>
        <begin position="7"/>
        <end position="29"/>
    </location>
</feature>
<dbReference type="EMBL" id="HG917868">
    <property type="protein sequence ID" value="CDM68042.1"/>
    <property type="molecule type" value="Genomic_DNA"/>
</dbReference>
<sequence>MKKTTYIFGYILGVFLIMLSLVTFCYGCYTSNILGDTPMNRITVPGENLIAFDQPGKYVIYQDYTYDDIYSDDEYYDDDSYYDDDFTFNFDDLFPNEDDDNPVLSNLNFSLINKETNEKILIYNCKADNDYNIDYENGEAIFEFYIKDPGAYIFSMTSNDESTTDKYTMTILKNEDNESGNFLLFSAASLALLVLGVLLITCISVNLFNDKHNAKISSSNNIDNINDPYDRFSHELISYNDDDNTFN</sequence>
<evidence type="ECO:0000313" key="2">
    <source>
        <dbReference type="EMBL" id="CDM68042.1"/>
    </source>
</evidence>
<dbReference type="HOGENOM" id="CLU_1123022_0_0_9"/>
<dbReference type="Proteomes" id="UP000019426">
    <property type="component" value="Chromosome M2/40_rep1"/>
</dbReference>
<keyword evidence="1" id="KW-0472">Membrane</keyword>